<dbReference type="Pfam" id="PF25053">
    <property type="entry name" value="DUF7791"/>
    <property type="match status" value="1"/>
</dbReference>
<dbReference type="Pfam" id="PF24883">
    <property type="entry name" value="NPHP3_N"/>
    <property type="match status" value="1"/>
</dbReference>
<evidence type="ECO:0000259" key="4">
    <source>
        <dbReference type="Pfam" id="PF25053"/>
    </source>
</evidence>
<dbReference type="Proteomes" id="UP000554235">
    <property type="component" value="Unassembled WGS sequence"/>
</dbReference>
<dbReference type="PANTHER" id="PTHR10039:SF5">
    <property type="entry name" value="NACHT DOMAIN-CONTAINING PROTEIN"/>
    <property type="match status" value="1"/>
</dbReference>
<dbReference type="InterPro" id="IPR056693">
    <property type="entry name" value="DUF7791"/>
</dbReference>
<feature type="region of interest" description="Disordered" evidence="2">
    <location>
        <begin position="63"/>
        <end position="82"/>
    </location>
</feature>
<comment type="caution">
    <text evidence="5">The sequence shown here is derived from an EMBL/GenBank/DDBJ whole genome shotgun (WGS) entry which is preliminary data.</text>
</comment>
<feature type="domain" description="Nephrocystin 3-like N-terminal" evidence="3">
    <location>
        <begin position="318"/>
        <end position="478"/>
    </location>
</feature>
<dbReference type="SUPFAM" id="SSF52540">
    <property type="entry name" value="P-loop containing nucleoside triphosphate hydrolases"/>
    <property type="match status" value="1"/>
</dbReference>
<reference evidence="5 6" key="1">
    <citation type="submission" date="2020-01" db="EMBL/GenBank/DDBJ databases">
        <title>Identification and distribution of gene clusters putatively required for synthesis of sphingolipid metabolism inhibitors in phylogenetically diverse species of the filamentous fungus Fusarium.</title>
        <authorList>
            <person name="Kim H.-S."/>
            <person name="Busman M."/>
            <person name="Brown D.W."/>
            <person name="Divon H."/>
            <person name="Uhlig S."/>
            <person name="Proctor R.H."/>
        </authorList>
    </citation>
    <scope>NUCLEOTIDE SEQUENCE [LARGE SCALE GENOMIC DNA]</scope>
    <source>
        <strain evidence="5 6">NRRL 20459</strain>
    </source>
</reference>
<dbReference type="PANTHER" id="PTHR10039">
    <property type="entry name" value="AMELOGENIN"/>
    <property type="match status" value="1"/>
</dbReference>
<keyword evidence="1" id="KW-0677">Repeat</keyword>
<evidence type="ECO:0000313" key="6">
    <source>
        <dbReference type="Proteomes" id="UP000554235"/>
    </source>
</evidence>
<dbReference type="InterPro" id="IPR027417">
    <property type="entry name" value="P-loop_NTPase"/>
</dbReference>
<feature type="domain" description="DUF7791" evidence="4">
    <location>
        <begin position="588"/>
        <end position="711"/>
    </location>
</feature>
<dbReference type="InterPro" id="IPR056884">
    <property type="entry name" value="NPHP3-like_N"/>
</dbReference>
<proteinExistence type="predicted"/>
<evidence type="ECO:0000259" key="3">
    <source>
        <dbReference type="Pfam" id="PF24883"/>
    </source>
</evidence>
<keyword evidence="6" id="KW-1185">Reference proteome</keyword>
<evidence type="ECO:0000256" key="1">
    <source>
        <dbReference type="ARBA" id="ARBA00022737"/>
    </source>
</evidence>
<gene>
    <name evidence="5" type="ORF">FALBO_10159</name>
</gene>
<dbReference type="EMBL" id="JAADYS010001434">
    <property type="protein sequence ID" value="KAF4463020.1"/>
    <property type="molecule type" value="Genomic_DNA"/>
</dbReference>
<evidence type="ECO:0000256" key="2">
    <source>
        <dbReference type="SAM" id="MobiDB-lite"/>
    </source>
</evidence>
<evidence type="ECO:0000313" key="5">
    <source>
        <dbReference type="EMBL" id="KAF4463020.1"/>
    </source>
</evidence>
<sequence>MDPVSALGIASASAQFITFASSLISTTAELYDSATEAPGYSSNLNAVYSQLQKLCQNLNQASQKASTDQATPNPCGTNNGAHHNPPIFDPFGQKDVLVSTTQVELLMGNTLPELQSVYSVLQDVLRDCEQDSNHILTTISKLRIEKTAGALGKSFKAAFKLIWKRDEIKKIDERLKRSQAVLIATMSRISNIYHVQHSQELAALRKESQLLGAKHSEQLSDMQNTLQAIQKDGKSSQNVETFEIEVNSLEKMMRQFSLSESRVRTQLDIIRSLNFKTRQLRHNAIPKAHQETFQWVFSSTETQKSPKGKKQQESEMKLLNWLEHGSEAFWVSGKPGSGKSTFMKFVADHPKTVEALTRWSHPFRPIISSCFFWSSGTEMQKSLTGLLQTLLHNVFQCCPQLVQKSCPSRWSGEISRGEKWTEDELRGTLQRISKQPEMPFKFCFFIDGLDEYDGDHIDFCEYLETILSQNIKLCLSSRPWNVFTDAFGGNPASRIFIHELTWNDILLYAEDRLHRHPRWNCLVSHSKQASSLAEIIATRAQGVFLWVFLVTRLLREGLTNDDGFADLERRLSSFPAELESFFKQMLESVPSFYHEKMAGALKVALYAMQPLDAMIYSFLDDEYEDENYWQHLLLIEQSSDWVDMRQDQTVRRLNGRCRGLLENQLGKIEFLHRTVADFLRTSEMSEFLDARSRKGFNPGISILKGYTAWLKTSSLAYGSFMLYDGTHSGKYKEATDEGFHVSSLYTGVRTALRHASYLELDPTVPKSTLDSLVDEIDSALSHIAISIDPRYTIRFPDAQEYVSRLCRILALDLPLMGYLSRKLRAQPSFLTILNRSPISIVLWPPTVPHTMWPAASRQKLELVLQAGSNPNESILGAMHPTTIWARFLSEILPSGSPQLLTRASPKFQDALEQGLIQTFLDHGANPKVRIWLDSVNAVSAFTLFVAAAFDIDWHERAEEMYFQSLDSFIDRGASLDKSEDVHEASPFFGLQQTLLPSTTQSTGGLRETFFDRLRKRLDFIDDFNNPQRLFIAKLVRKIIPCAREACWPLAEHQRLIDRVSLAQRTSPSDCWHSQAATLKRGSEFLRLGNYERESKRSHLEDVESSWFDYEESVVFSVVFDHP</sequence>
<feature type="compositionally biased region" description="Polar residues" evidence="2">
    <location>
        <begin position="63"/>
        <end position="81"/>
    </location>
</feature>
<organism evidence="5 6">
    <name type="scientific">Fusarium albosuccineum</name>
    <dbReference type="NCBI Taxonomy" id="1237068"/>
    <lineage>
        <taxon>Eukaryota</taxon>
        <taxon>Fungi</taxon>
        <taxon>Dikarya</taxon>
        <taxon>Ascomycota</taxon>
        <taxon>Pezizomycotina</taxon>
        <taxon>Sordariomycetes</taxon>
        <taxon>Hypocreomycetidae</taxon>
        <taxon>Hypocreales</taxon>
        <taxon>Nectriaceae</taxon>
        <taxon>Fusarium</taxon>
        <taxon>Fusarium decemcellulare species complex</taxon>
    </lineage>
</organism>
<dbReference type="AlphaFoldDB" id="A0A8H4P8D0"/>
<dbReference type="OrthoDB" id="443402at2759"/>
<protein>
    <submittedName>
        <fullName evidence="5">Nacht nucleoside triphosphatase</fullName>
    </submittedName>
</protein>
<accession>A0A8H4P8D0</accession>
<dbReference type="Gene3D" id="3.40.50.300">
    <property type="entry name" value="P-loop containing nucleotide triphosphate hydrolases"/>
    <property type="match status" value="1"/>
</dbReference>
<name>A0A8H4P8D0_9HYPO</name>